<keyword evidence="1" id="KW-0805">Transcription regulation</keyword>
<dbReference type="PROSITE" id="PS01124">
    <property type="entry name" value="HTH_ARAC_FAMILY_2"/>
    <property type="match status" value="1"/>
</dbReference>
<keyword evidence="6" id="KW-1185">Reference proteome</keyword>
<dbReference type="PANTHER" id="PTHR47893">
    <property type="entry name" value="REGULATORY PROTEIN PCHR"/>
    <property type="match status" value="1"/>
</dbReference>
<dbReference type="PROSITE" id="PS00041">
    <property type="entry name" value="HTH_ARAC_FAMILY_1"/>
    <property type="match status" value="1"/>
</dbReference>
<evidence type="ECO:0000256" key="2">
    <source>
        <dbReference type="ARBA" id="ARBA00023125"/>
    </source>
</evidence>
<feature type="domain" description="HTH araC/xylS-type" evidence="4">
    <location>
        <begin position="182"/>
        <end position="281"/>
    </location>
</feature>
<accession>A0ABP7TIP7</accession>
<evidence type="ECO:0000256" key="3">
    <source>
        <dbReference type="ARBA" id="ARBA00023163"/>
    </source>
</evidence>
<dbReference type="InterPro" id="IPR018062">
    <property type="entry name" value="HTH_AraC-typ_CS"/>
</dbReference>
<evidence type="ECO:0000256" key="1">
    <source>
        <dbReference type="ARBA" id="ARBA00023015"/>
    </source>
</evidence>
<dbReference type="SMART" id="SM00342">
    <property type="entry name" value="HTH_ARAC"/>
    <property type="match status" value="1"/>
</dbReference>
<dbReference type="SUPFAM" id="SSF55785">
    <property type="entry name" value="PYP-like sensor domain (PAS domain)"/>
    <property type="match status" value="1"/>
</dbReference>
<proteinExistence type="predicted"/>
<organism evidence="5 6">
    <name type="scientific">Flavobacterium cheonhonense</name>
    <dbReference type="NCBI Taxonomy" id="706185"/>
    <lineage>
        <taxon>Bacteria</taxon>
        <taxon>Pseudomonadati</taxon>
        <taxon>Bacteroidota</taxon>
        <taxon>Flavobacteriia</taxon>
        <taxon>Flavobacteriales</taxon>
        <taxon>Flavobacteriaceae</taxon>
        <taxon>Flavobacterium</taxon>
    </lineage>
</organism>
<dbReference type="EMBL" id="BAABCR010000012">
    <property type="protein sequence ID" value="GAA4026810.1"/>
    <property type="molecule type" value="Genomic_DNA"/>
</dbReference>
<evidence type="ECO:0000259" key="4">
    <source>
        <dbReference type="PROSITE" id="PS01124"/>
    </source>
</evidence>
<dbReference type="InterPro" id="IPR053142">
    <property type="entry name" value="PchR_regulatory_protein"/>
</dbReference>
<comment type="caution">
    <text evidence="5">The sequence shown here is derived from an EMBL/GenBank/DDBJ whole genome shotgun (WGS) entry which is preliminary data.</text>
</comment>
<dbReference type="InterPro" id="IPR018060">
    <property type="entry name" value="HTH_AraC"/>
</dbReference>
<dbReference type="InterPro" id="IPR009057">
    <property type="entry name" value="Homeodomain-like_sf"/>
</dbReference>
<name>A0ABP7TIP7_9FLAO</name>
<evidence type="ECO:0000313" key="5">
    <source>
        <dbReference type="EMBL" id="GAA4026810.1"/>
    </source>
</evidence>
<dbReference type="Pfam" id="PF12833">
    <property type="entry name" value="HTH_18"/>
    <property type="match status" value="1"/>
</dbReference>
<protein>
    <recommendedName>
        <fullName evidence="4">HTH araC/xylS-type domain-containing protein</fullName>
    </recommendedName>
</protein>
<dbReference type="Gene3D" id="1.10.10.60">
    <property type="entry name" value="Homeodomain-like"/>
    <property type="match status" value="2"/>
</dbReference>
<dbReference type="PANTHER" id="PTHR47893:SF1">
    <property type="entry name" value="REGULATORY PROTEIN PCHR"/>
    <property type="match status" value="1"/>
</dbReference>
<dbReference type="Gene3D" id="3.30.450.20">
    <property type="entry name" value="PAS domain"/>
    <property type="match status" value="1"/>
</dbReference>
<evidence type="ECO:0000313" key="6">
    <source>
        <dbReference type="Proteomes" id="UP001500968"/>
    </source>
</evidence>
<keyword evidence="2" id="KW-0238">DNA-binding</keyword>
<sequence>MLFELATGNLAFRIEPTESNDEIEELSSVLNILGLTLQNTTAKSGYIIPYYNYQSVIQNAFILSKDYNIKSFNALAIKNLGYSPGKLNEMIFDDIIAKQSSDAWQSIKEEIQNNEEYHSTVQLVLISGNKKLLPLHFTISKLLNHNEIILTSLTTVLQDSLGDTFNSNYKLTPRLKDSEIIQNVYNYIINNLEEPLPSVKALAKMFGSNEFKLKEGFRHFFNTSIYKLYNEERLKKAHNLIEKTDLSLKEICFMCGFNSYLNFYKAFKKKYRYSPSELNRPSKME</sequence>
<reference evidence="6" key="1">
    <citation type="journal article" date="2019" name="Int. J. Syst. Evol. Microbiol.">
        <title>The Global Catalogue of Microorganisms (GCM) 10K type strain sequencing project: providing services to taxonomists for standard genome sequencing and annotation.</title>
        <authorList>
            <consortium name="The Broad Institute Genomics Platform"/>
            <consortium name="The Broad Institute Genome Sequencing Center for Infectious Disease"/>
            <person name="Wu L."/>
            <person name="Ma J."/>
        </authorList>
    </citation>
    <scope>NUCLEOTIDE SEQUENCE [LARGE SCALE GENOMIC DNA]</scope>
    <source>
        <strain evidence="6">JCM 17064</strain>
    </source>
</reference>
<dbReference type="SUPFAM" id="SSF46689">
    <property type="entry name" value="Homeodomain-like"/>
    <property type="match status" value="1"/>
</dbReference>
<gene>
    <name evidence="5" type="ORF">GCM10022386_07690</name>
</gene>
<dbReference type="InterPro" id="IPR035965">
    <property type="entry name" value="PAS-like_dom_sf"/>
</dbReference>
<keyword evidence="3" id="KW-0804">Transcription</keyword>
<dbReference type="Proteomes" id="UP001500968">
    <property type="component" value="Unassembled WGS sequence"/>
</dbReference>